<evidence type="ECO:0008006" key="4">
    <source>
        <dbReference type="Google" id="ProtNLM"/>
    </source>
</evidence>
<evidence type="ECO:0000313" key="3">
    <source>
        <dbReference type="Proteomes" id="UP001151760"/>
    </source>
</evidence>
<feature type="compositionally biased region" description="Basic and acidic residues" evidence="1">
    <location>
        <begin position="22"/>
        <end position="41"/>
    </location>
</feature>
<reference evidence="2" key="2">
    <citation type="submission" date="2022-01" db="EMBL/GenBank/DDBJ databases">
        <authorList>
            <person name="Yamashiro T."/>
            <person name="Shiraishi A."/>
            <person name="Satake H."/>
            <person name="Nakayama K."/>
        </authorList>
    </citation>
    <scope>NUCLEOTIDE SEQUENCE</scope>
</reference>
<evidence type="ECO:0000313" key="2">
    <source>
        <dbReference type="EMBL" id="GJT79855.1"/>
    </source>
</evidence>
<reference evidence="2" key="1">
    <citation type="journal article" date="2022" name="Int. J. Mol. Sci.">
        <title>Draft Genome of Tanacetum Coccineum: Genomic Comparison of Closely Related Tanacetum-Family Plants.</title>
        <authorList>
            <person name="Yamashiro T."/>
            <person name="Shiraishi A."/>
            <person name="Nakayama K."/>
            <person name="Satake H."/>
        </authorList>
    </citation>
    <scope>NUCLEOTIDE SEQUENCE</scope>
</reference>
<dbReference type="EMBL" id="BQNB010018936">
    <property type="protein sequence ID" value="GJT79855.1"/>
    <property type="molecule type" value="Genomic_DNA"/>
</dbReference>
<organism evidence="2 3">
    <name type="scientific">Tanacetum coccineum</name>
    <dbReference type="NCBI Taxonomy" id="301880"/>
    <lineage>
        <taxon>Eukaryota</taxon>
        <taxon>Viridiplantae</taxon>
        <taxon>Streptophyta</taxon>
        <taxon>Embryophyta</taxon>
        <taxon>Tracheophyta</taxon>
        <taxon>Spermatophyta</taxon>
        <taxon>Magnoliopsida</taxon>
        <taxon>eudicotyledons</taxon>
        <taxon>Gunneridae</taxon>
        <taxon>Pentapetalae</taxon>
        <taxon>asterids</taxon>
        <taxon>campanulids</taxon>
        <taxon>Asterales</taxon>
        <taxon>Asteraceae</taxon>
        <taxon>Asteroideae</taxon>
        <taxon>Anthemideae</taxon>
        <taxon>Anthemidinae</taxon>
        <taxon>Tanacetum</taxon>
    </lineage>
</organism>
<comment type="caution">
    <text evidence="2">The sequence shown here is derived from an EMBL/GenBank/DDBJ whole genome shotgun (WGS) entry which is preliminary data.</text>
</comment>
<evidence type="ECO:0000256" key="1">
    <source>
        <dbReference type="SAM" id="MobiDB-lite"/>
    </source>
</evidence>
<name>A0ABQ5GWR1_9ASTR</name>
<keyword evidence="3" id="KW-1185">Reference proteome</keyword>
<protein>
    <recommendedName>
        <fullName evidence="4">60S ribosomal protein L29</fullName>
    </recommendedName>
</protein>
<proteinExistence type="predicted"/>
<accession>A0ABQ5GWR1</accession>
<gene>
    <name evidence="2" type="ORF">Tco_1054197</name>
</gene>
<dbReference type="Proteomes" id="UP001151760">
    <property type="component" value="Unassembled WGS sequence"/>
</dbReference>
<feature type="region of interest" description="Disordered" evidence="1">
    <location>
        <begin position="1"/>
        <end position="47"/>
    </location>
</feature>
<sequence length="105" mass="12109">MSHKNHHRQHGTDKLKNHKKAVKNEQARTREPEEYKAEARKAKPQSKSAKVGVIMLGVPLAQVGKYIFEFHLCNYLAIMKNLHAREFWAYVHEDMSAGALDEKRG</sequence>